<feature type="region of interest" description="Disordered" evidence="1">
    <location>
        <begin position="196"/>
        <end position="219"/>
    </location>
</feature>
<dbReference type="EMBL" id="KV878139">
    <property type="protein sequence ID" value="OJJ08451.1"/>
    <property type="molecule type" value="Genomic_DNA"/>
</dbReference>
<dbReference type="VEuPathDB" id="FungiDB:ASPVEDRAFT_401209"/>
<keyword evidence="3" id="KW-1185">Reference proteome</keyword>
<protein>
    <submittedName>
        <fullName evidence="2">Uncharacterized protein</fullName>
    </submittedName>
</protein>
<name>A0A1L9Q3W4_ASPVE</name>
<dbReference type="OrthoDB" id="5377226at2759"/>
<evidence type="ECO:0000313" key="2">
    <source>
        <dbReference type="EMBL" id="OJJ08451.1"/>
    </source>
</evidence>
<evidence type="ECO:0000313" key="3">
    <source>
        <dbReference type="Proteomes" id="UP000184073"/>
    </source>
</evidence>
<dbReference type="AlphaFoldDB" id="A0A1L9Q3W4"/>
<gene>
    <name evidence="2" type="ORF">ASPVEDRAFT_401209</name>
</gene>
<dbReference type="GeneID" id="63727565"/>
<reference evidence="3" key="1">
    <citation type="journal article" date="2017" name="Genome Biol.">
        <title>Comparative genomics reveals high biological diversity and specific adaptations in the industrially and medically important fungal genus Aspergillus.</title>
        <authorList>
            <person name="de Vries R.P."/>
            <person name="Riley R."/>
            <person name="Wiebenga A."/>
            <person name="Aguilar-Osorio G."/>
            <person name="Amillis S."/>
            <person name="Uchima C.A."/>
            <person name="Anderluh G."/>
            <person name="Asadollahi M."/>
            <person name="Askin M."/>
            <person name="Barry K."/>
            <person name="Battaglia E."/>
            <person name="Bayram O."/>
            <person name="Benocci T."/>
            <person name="Braus-Stromeyer S.A."/>
            <person name="Caldana C."/>
            <person name="Canovas D."/>
            <person name="Cerqueira G.C."/>
            <person name="Chen F."/>
            <person name="Chen W."/>
            <person name="Choi C."/>
            <person name="Clum A."/>
            <person name="Dos Santos R.A."/>
            <person name="Damasio A.R."/>
            <person name="Diallinas G."/>
            <person name="Emri T."/>
            <person name="Fekete E."/>
            <person name="Flipphi M."/>
            <person name="Freyberg S."/>
            <person name="Gallo A."/>
            <person name="Gournas C."/>
            <person name="Habgood R."/>
            <person name="Hainaut M."/>
            <person name="Harispe M.L."/>
            <person name="Henrissat B."/>
            <person name="Hilden K.S."/>
            <person name="Hope R."/>
            <person name="Hossain A."/>
            <person name="Karabika E."/>
            <person name="Karaffa L."/>
            <person name="Karanyi Z."/>
            <person name="Krasevec N."/>
            <person name="Kuo A."/>
            <person name="Kusch H."/>
            <person name="LaButti K."/>
            <person name="Lagendijk E.L."/>
            <person name="Lapidus A."/>
            <person name="Levasseur A."/>
            <person name="Lindquist E."/>
            <person name="Lipzen A."/>
            <person name="Logrieco A.F."/>
            <person name="MacCabe A."/>
            <person name="Maekelae M.R."/>
            <person name="Malavazi I."/>
            <person name="Melin P."/>
            <person name="Meyer V."/>
            <person name="Mielnichuk N."/>
            <person name="Miskei M."/>
            <person name="Molnar A.P."/>
            <person name="Mule G."/>
            <person name="Ngan C.Y."/>
            <person name="Orejas M."/>
            <person name="Orosz E."/>
            <person name="Ouedraogo J.P."/>
            <person name="Overkamp K.M."/>
            <person name="Park H.-S."/>
            <person name="Perrone G."/>
            <person name="Piumi F."/>
            <person name="Punt P.J."/>
            <person name="Ram A.F."/>
            <person name="Ramon A."/>
            <person name="Rauscher S."/>
            <person name="Record E."/>
            <person name="Riano-Pachon D.M."/>
            <person name="Robert V."/>
            <person name="Roehrig J."/>
            <person name="Ruller R."/>
            <person name="Salamov A."/>
            <person name="Salih N.S."/>
            <person name="Samson R.A."/>
            <person name="Sandor E."/>
            <person name="Sanguinetti M."/>
            <person name="Schuetze T."/>
            <person name="Sepcic K."/>
            <person name="Shelest E."/>
            <person name="Sherlock G."/>
            <person name="Sophianopoulou V."/>
            <person name="Squina F.M."/>
            <person name="Sun H."/>
            <person name="Susca A."/>
            <person name="Todd R.B."/>
            <person name="Tsang A."/>
            <person name="Unkles S.E."/>
            <person name="van de Wiele N."/>
            <person name="van Rossen-Uffink D."/>
            <person name="Oliveira J.V."/>
            <person name="Vesth T.C."/>
            <person name="Visser J."/>
            <person name="Yu J.-H."/>
            <person name="Zhou M."/>
            <person name="Andersen M.R."/>
            <person name="Archer D.B."/>
            <person name="Baker S.E."/>
            <person name="Benoit I."/>
            <person name="Brakhage A.A."/>
            <person name="Braus G.H."/>
            <person name="Fischer R."/>
            <person name="Frisvad J.C."/>
            <person name="Goldman G.H."/>
            <person name="Houbraken J."/>
            <person name="Oakley B."/>
            <person name="Pocsi I."/>
            <person name="Scazzocchio C."/>
            <person name="Seiboth B."/>
            <person name="vanKuyk P.A."/>
            <person name="Wortman J."/>
            <person name="Dyer P.S."/>
            <person name="Grigoriev I.V."/>
        </authorList>
    </citation>
    <scope>NUCLEOTIDE SEQUENCE [LARGE SCALE GENOMIC DNA]</scope>
    <source>
        <strain evidence="3">CBS 583.65</strain>
    </source>
</reference>
<dbReference type="RefSeq" id="XP_040674213.1">
    <property type="nucleotide sequence ID" value="XM_040812054.1"/>
</dbReference>
<accession>A0A1L9Q3W4</accession>
<sequence length="219" mass="24686">MWPGHSDIFCSAQTGKRERESHFKWTSFILSIGFLISIRIITPQVHTLDTSFHLGYAGPLKHCNSECSSHLQCLNRKRRALQQPSFYSQQTPHLSFALRFYFDAIQNKAVAQPICLPTNLNISPPALFPRTPASRPSQHISGASASFLRSYHICHRKPTILELLEAYADCDLCGQHACFICLRRCDVADCHSRAGQENQERGRSSLEGLQSRTDASILE</sequence>
<evidence type="ECO:0000256" key="1">
    <source>
        <dbReference type="SAM" id="MobiDB-lite"/>
    </source>
</evidence>
<feature type="compositionally biased region" description="Polar residues" evidence="1">
    <location>
        <begin position="207"/>
        <end position="219"/>
    </location>
</feature>
<organism evidence="2 3">
    <name type="scientific">Aspergillus versicolor CBS 583.65</name>
    <dbReference type="NCBI Taxonomy" id="1036611"/>
    <lineage>
        <taxon>Eukaryota</taxon>
        <taxon>Fungi</taxon>
        <taxon>Dikarya</taxon>
        <taxon>Ascomycota</taxon>
        <taxon>Pezizomycotina</taxon>
        <taxon>Eurotiomycetes</taxon>
        <taxon>Eurotiomycetidae</taxon>
        <taxon>Eurotiales</taxon>
        <taxon>Aspergillaceae</taxon>
        <taxon>Aspergillus</taxon>
        <taxon>Aspergillus subgen. Nidulantes</taxon>
    </lineage>
</organism>
<proteinExistence type="predicted"/>
<dbReference type="Proteomes" id="UP000184073">
    <property type="component" value="Unassembled WGS sequence"/>
</dbReference>